<comment type="caution">
    <text evidence="2">The sequence shown here is derived from an EMBL/GenBank/DDBJ whole genome shotgun (WGS) entry which is preliminary data.</text>
</comment>
<evidence type="ECO:0000256" key="1">
    <source>
        <dbReference type="SAM" id="SignalP"/>
    </source>
</evidence>
<feature type="chain" id="PRO_5022684131" evidence="1">
    <location>
        <begin position="25"/>
        <end position="296"/>
    </location>
</feature>
<dbReference type="OrthoDB" id="271223at2"/>
<reference evidence="2 3" key="1">
    <citation type="journal article" date="2020" name="Antonie Van Leeuwenhoek">
        <title>Rhodopirellula heiligendammensis sp. nov., Rhodopirellula pilleata sp. nov., and Rhodopirellula solitaria sp. nov. isolated from natural or artificial marine surfaces in Northern Germany and California, USA, and emended description of the genus Rhodopirellula.</title>
        <authorList>
            <person name="Kallscheuer N."/>
            <person name="Wiegand S."/>
            <person name="Jogler M."/>
            <person name="Boedeker C."/>
            <person name="Peeters S.H."/>
            <person name="Rast P."/>
            <person name="Heuer A."/>
            <person name="Jetten M.S.M."/>
            <person name="Rohde M."/>
            <person name="Jogler C."/>
        </authorList>
    </citation>
    <scope>NUCLEOTIDE SEQUENCE [LARGE SCALE GENOMIC DNA]</scope>
    <source>
        <strain evidence="2 3">Poly21</strain>
    </source>
</reference>
<name>A0A5C6C6M1_9BACT</name>
<dbReference type="Proteomes" id="UP000319908">
    <property type="component" value="Unassembled WGS sequence"/>
</dbReference>
<proteinExistence type="predicted"/>
<dbReference type="RefSeq" id="WP_146406026.1">
    <property type="nucleotide sequence ID" value="NZ_SJPU01000001.1"/>
</dbReference>
<sequence length="296" mass="31652">MRSLSSLPILLSAIMAVAASTAQAGAITDYFQSGESTVIHEGSYVPQLTPTTHILTNSIGCPRTYGGFDFAILQANVGGISGSIAPLGISGTVTPTFNLDIAPRIYFGRERSDGLGLRLTYFHYDHTTGPSQLGVDTRLQVQSLDVEATSRIQFHDSDLLLSAGFRYGKLMHNYQVTGLGSLGFDSEGGGLTIGGRYTRGIGHTCWDLFIGGRASILLTDNEIQIPGLISIIGEESTMKVWEGQVGVGRTFDLYNRADLVTEVSFEAQNWDAAAIAGLVGNDISLFGPTFRIGLSF</sequence>
<protein>
    <submittedName>
        <fullName evidence="2">Uncharacterized protein</fullName>
    </submittedName>
</protein>
<organism evidence="2 3">
    <name type="scientific">Allorhodopirellula heiligendammensis</name>
    <dbReference type="NCBI Taxonomy" id="2714739"/>
    <lineage>
        <taxon>Bacteria</taxon>
        <taxon>Pseudomonadati</taxon>
        <taxon>Planctomycetota</taxon>
        <taxon>Planctomycetia</taxon>
        <taxon>Pirellulales</taxon>
        <taxon>Pirellulaceae</taxon>
        <taxon>Allorhodopirellula</taxon>
    </lineage>
</organism>
<evidence type="ECO:0000313" key="2">
    <source>
        <dbReference type="EMBL" id="TWU19131.1"/>
    </source>
</evidence>
<accession>A0A5C6C6M1</accession>
<gene>
    <name evidence="2" type="ORF">Poly21_13020</name>
</gene>
<feature type="signal peptide" evidence="1">
    <location>
        <begin position="1"/>
        <end position="24"/>
    </location>
</feature>
<keyword evidence="3" id="KW-1185">Reference proteome</keyword>
<keyword evidence="1" id="KW-0732">Signal</keyword>
<evidence type="ECO:0000313" key="3">
    <source>
        <dbReference type="Proteomes" id="UP000319908"/>
    </source>
</evidence>
<dbReference type="EMBL" id="SJPU01000001">
    <property type="protein sequence ID" value="TWU19131.1"/>
    <property type="molecule type" value="Genomic_DNA"/>
</dbReference>
<dbReference type="AlphaFoldDB" id="A0A5C6C6M1"/>